<dbReference type="Proteomes" id="UP000076798">
    <property type="component" value="Unassembled WGS sequence"/>
</dbReference>
<sequence length="534" mass="59365">MMPTEIVLYILKDRGISDMISVALTCSRFRDLIISSRILSQAYDSHRITISTAVDVLTYYKAALRAIHIAQSISTADVLRPRSHKTISINEHYGNENLLFECRGTRTNTVVLMDGFSFILFNLDIPGLQGEFTPMASDNSKRDDSIFGALSAEFGVLDSEFELSATKDSIILALVGSALSEPDELEIQVHEISISANNFGAHKEQLGSLSLGIGALAEELEHGHEASQQELCIRVHDPYVFLYAGRGSERPTVLYNWRTGTFKRFHPRRSQSGTEKRVNIMQANFHPFRDAIVIEDRAYDMGYPTATPIFLLEIDITSLLSGPSTESSPFTETVHLRTLAKIDCSDTFKLFKNPSILLSTPIQISGVNSWNISFLSIPNYENNKNFPGGVPYNSIPRNTPSLFSVTFTEGQTEPTMSRTSLPVPHHLAFQNLHFLAPGQILSVKGSGLGAKRAYNHIALHYVAEHPSSARWIDLNVNAAVRKTVERSPNGYNSASSRRLTRSLLSDDEWATLAFDPVGGRFIEVFEGKILCIQY</sequence>
<evidence type="ECO:0000259" key="1">
    <source>
        <dbReference type="PROSITE" id="PS50181"/>
    </source>
</evidence>
<dbReference type="InterPro" id="IPR001810">
    <property type="entry name" value="F-box_dom"/>
</dbReference>
<reference evidence="2 3" key="1">
    <citation type="journal article" date="2016" name="Mol. Biol. Evol.">
        <title>Comparative Genomics of Early-Diverging Mushroom-Forming Fungi Provides Insights into the Origins of Lignocellulose Decay Capabilities.</title>
        <authorList>
            <person name="Nagy L.G."/>
            <person name="Riley R."/>
            <person name="Tritt A."/>
            <person name="Adam C."/>
            <person name="Daum C."/>
            <person name="Floudas D."/>
            <person name="Sun H."/>
            <person name="Yadav J.S."/>
            <person name="Pangilinan J."/>
            <person name="Larsson K.H."/>
            <person name="Matsuura K."/>
            <person name="Barry K."/>
            <person name="Labutti K."/>
            <person name="Kuo R."/>
            <person name="Ohm R.A."/>
            <person name="Bhattacharya S.S."/>
            <person name="Shirouzu T."/>
            <person name="Yoshinaga Y."/>
            <person name="Martin F.M."/>
            <person name="Grigoriev I.V."/>
            <person name="Hibbett D.S."/>
        </authorList>
    </citation>
    <scope>NUCLEOTIDE SEQUENCE [LARGE SCALE GENOMIC DNA]</scope>
    <source>
        <strain evidence="2 3">HHB10207 ss-3</strain>
    </source>
</reference>
<accession>A0A165ZUK5</accession>
<feature type="domain" description="F-box" evidence="1">
    <location>
        <begin position="1"/>
        <end position="42"/>
    </location>
</feature>
<proteinExistence type="predicted"/>
<dbReference type="AlphaFoldDB" id="A0A165ZUK5"/>
<dbReference type="EMBL" id="KV428171">
    <property type="protein sequence ID" value="KZT34651.1"/>
    <property type="molecule type" value="Genomic_DNA"/>
</dbReference>
<organism evidence="2 3">
    <name type="scientific">Sistotremastrum suecicum HHB10207 ss-3</name>
    <dbReference type="NCBI Taxonomy" id="1314776"/>
    <lineage>
        <taxon>Eukaryota</taxon>
        <taxon>Fungi</taxon>
        <taxon>Dikarya</taxon>
        <taxon>Basidiomycota</taxon>
        <taxon>Agaricomycotina</taxon>
        <taxon>Agaricomycetes</taxon>
        <taxon>Sistotremastrales</taxon>
        <taxon>Sistotremastraceae</taxon>
        <taxon>Sistotremastrum</taxon>
    </lineage>
</organism>
<gene>
    <name evidence="2" type="ORF">SISSUDRAFT_1052501</name>
</gene>
<dbReference type="SUPFAM" id="SSF81383">
    <property type="entry name" value="F-box domain"/>
    <property type="match status" value="1"/>
</dbReference>
<evidence type="ECO:0000313" key="3">
    <source>
        <dbReference type="Proteomes" id="UP000076798"/>
    </source>
</evidence>
<name>A0A165ZUK5_9AGAM</name>
<evidence type="ECO:0000313" key="2">
    <source>
        <dbReference type="EMBL" id="KZT34651.1"/>
    </source>
</evidence>
<dbReference type="PROSITE" id="PS50181">
    <property type="entry name" value="FBOX"/>
    <property type="match status" value="1"/>
</dbReference>
<keyword evidence="3" id="KW-1185">Reference proteome</keyword>
<dbReference type="InterPro" id="IPR036047">
    <property type="entry name" value="F-box-like_dom_sf"/>
</dbReference>
<protein>
    <recommendedName>
        <fullName evidence="1">F-box domain-containing protein</fullName>
    </recommendedName>
</protein>